<feature type="transmembrane region" description="Helical" evidence="1">
    <location>
        <begin position="114"/>
        <end position="137"/>
    </location>
</feature>
<feature type="transmembrane region" description="Helical" evidence="1">
    <location>
        <begin position="40"/>
        <end position="63"/>
    </location>
</feature>
<reference evidence="3" key="1">
    <citation type="submission" date="2013-11" db="EMBL/GenBank/DDBJ databases">
        <title>The Genome Sequence of Phytophthora parasitica IAC_01/95.</title>
        <authorList>
            <consortium name="The Broad Institute Genomics Platform"/>
            <person name="Russ C."/>
            <person name="Tyler B."/>
            <person name="Panabieres F."/>
            <person name="Shan W."/>
            <person name="Tripathy S."/>
            <person name="Grunwald N."/>
            <person name="Machado M."/>
            <person name="Johnson C.S."/>
            <person name="Arredondo F."/>
            <person name="Hong C."/>
            <person name="Coffey M."/>
            <person name="Young S.K."/>
            <person name="Zeng Q."/>
            <person name="Gargeya S."/>
            <person name="Fitzgerald M."/>
            <person name="Abouelleil A."/>
            <person name="Alvarado L."/>
            <person name="Chapman S.B."/>
            <person name="Gainer-Dewar J."/>
            <person name="Goldberg J."/>
            <person name="Griggs A."/>
            <person name="Gujja S."/>
            <person name="Hansen M."/>
            <person name="Howarth C."/>
            <person name="Imamovic A."/>
            <person name="Ireland A."/>
            <person name="Larimer J."/>
            <person name="McCowan C."/>
            <person name="Murphy C."/>
            <person name="Pearson M."/>
            <person name="Poon T.W."/>
            <person name="Priest M."/>
            <person name="Roberts A."/>
            <person name="Saif S."/>
            <person name="Shea T."/>
            <person name="Sykes S."/>
            <person name="Wortman J."/>
            <person name="Nusbaum C."/>
            <person name="Birren B."/>
        </authorList>
    </citation>
    <scope>NUCLEOTIDE SEQUENCE [LARGE SCALE GENOMIC DNA]</scope>
    <source>
        <strain evidence="3">IAC_01/95</strain>
    </source>
</reference>
<evidence type="ECO:0000313" key="3">
    <source>
        <dbReference type="EMBL" id="ETM54896.1"/>
    </source>
</evidence>
<keyword evidence="1" id="KW-1133">Transmembrane helix</keyword>
<dbReference type="Proteomes" id="UP000054532">
    <property type="component" value="Unassembled WGS sequence"/>
</dbReference>
<feature type="chain" id="PRO_5004821300" evidence="2">
    <location>
        <begin position="18"/>
        <end position="143"/>
    </location>
</feature>
<sequence>MAVTAGLVVAVTVAVLAVNEPMIAANPAVAADVAGFIVGAAIAVMPVPTGPVIAFTVALLAVGEPVAVLANPVDTALVAILPVVAAVTASPAVTSTVADFTVSAAVAVMPVPTGPVIVFAALLAVGELVAALARLAVTAQCPS</sequence>
<keyword evidence="1" id="KW-0812">Transmembrane</keyword>
<proteinExistence type="predicted"/>
<keyword evidence="1" id="KW-0472">Membrane</keyword>
<gene>
    <name evidence="3" type="ORF">L914_01809</name>
</gene>
<dbReference type="EMBL" id="KI690875">
    <property type="protein sequence ID" value="ETM54896.1"/>
    <property type="molecule type" value="Genomic_DNA"/>
</dbReference>
<keyword evidence="2" id="KW-0732">Signal</keyword>
<name>W2P262_PHYNI</name>
<feature type="signal peptide" evidence="2">
    <location>
        <begin position="1"/>
        <end position="17"/>
    </location>
</feature>
<dbReference type="AlphaFoldDB" id="W2P262"/>
<organism evidence="3">
    <name type="scientific">Phytophthora nicotianae</name>
    <name type="common">Potato buckeye rot agent</name>
    <name type="synonym">Phytophthora parasitica</name>
    <dbReference type="NCBI Taxonomy" id="4792"/>
    <lineage>
        <taxon>Eukaryota</taxon>
        <taxon>Sar</taxon>
        <taxon>Stramenopiles</taxon>
        <taxon>Oomycota</taxon>
        <taxon>Peronosporomycetes</taxon>
        <taxon>Peronosporales</taxon>
        <taxon>Peronosporaceae</taxon>
        <taxon>Phytophthora</taxon>
    </lineage>
</organism>
<accession>W2P262</accession>
<feature type="transmembrane region" description="Helical" evidence="1">
    <location>
        <begin position="75"/>
        <end position="94"/>
    </location>
</feature>
<evidence type="ECO:0000256" key="1">
    <source>
        <dbReference type="SAM" id="Phobius"/>
    </source>
</evidence>
<evidence type="ECO:0000256" key="2">
    <source>
        <dbReference type="SAM" id="SignalP"/>
    </source>
</evidence>
<protein>
    <submittedName>
        <fullName evidence="3">Uncharacterized protein</fullName>
    </submittedName>
</protein>